<proteinExistence type="inferred from homology"/>
<sequence length="353" mass="38047">MKILSFVPYRICLIIPLRGPGGLFGPSCMAVSELAKEELNASAGIGGRPVEFFYVDGGAPVDEVVAEVLQLAQAGEIDAITGWHISSIRKKLGPLLKGKIPYVYTSLFEGDETTTGIYCSGENPEQQVYPALSWLRENFGCWRWHVVGARYEWPVRSVNKLAAMASGLGIEIVGTSFVPMGHGNSPQLVEAVAHSNPDGVLMFLVGQDAVEFNRNFAAAGLSEKIIRYSSLMEENMLLGSGAEATKNLYSSAAYFRSLVSAEALDFIGRYTRSAGRVAPALNNMAQSCYQGIYTLAALVKRSGGFSVEAFNAVVDGLSFTGPRGTVRFEGNQAVSPITLARAEQLDFHVIDTL</sequence>
<evidence type="ECO:0000313" key="4">
    <source>
        <dbReference type="EMBL" id="OAH25054.1"/>
    </source>
</evidence>
<keyword evidence="5" id="KW-1185">Reference proteome</keyword>
<comment type="caution">
    <text evidence="4">The sequence shown here is derived from an EMBL/GenBank/DDBJ whole genome shotgun (WGS) entry which is preliminary data.</text>
</comment>
<dbReference type="EMBL" id="LSTQ01000026">
    <property type="protein sequence ID" value="OAH25054.1"/>
    <property type="molecule type" value="Genomic_DNA"/>
</dbReference>
<evidence type="ECO:0000256" key="2">
    <source>
        <dbReference type="ARBA" id="ARBA00022729"/>
    </source>
</evidence>
<dbReference type="PANTHER" id="PTHR47628:SF1">
    <property type="entry name" value="ALIPHATIC AMIDASE EXPRESSION-REGULATING PROTEIN"/>
    <property type="match status" value="1"/>
</dbReference>
<comment type="similarity">
    <text evidence="1">Belongs to the leucine-binding protein family.</text>
</comment>
<dbReference type="Gene3D" id="3.40.50.2300">
    <property type="match status" value="2"/>
</dbReference>
<dbReference type="Proteomes" id="UP000076947">
    <property type="component" value="Unassembled WGS sequence"/>
</dbReference>
<evidence type="ECO:0000313" key="5">
    <source>
        <dbReference type="Proteomes" id="UP000076947"/>
    </source>
</evidence>
<dbReference type="InterPro" id="IPR028081">
    <property type="entry name" value="Leu-bd"/>
</dbReference>
<reference evidence="5" key="1">
    <citation type="submission" date="2016-02" db="EMBL/GenBank/DDBJ databases">
        <authorList>
            <person name="Kaur G."/>
            <person name="Nair G.R."/>
            <person name="Mayilraj S."/>
        </authorList>
    </citation>
    <scope>NUCLEOTIDE SEQUENCE [LARGE SCALE GENOMIC DNA]</scope>
    <source>
        <strain evidence="5">GA-15</strain>
    </source>
</reference>
<dbReference type="Pfam" id="PF13458">
    <property type="entry name" value="Peripla_BP_6"/>
    <property type="match status" value="1"/>
</dbReference>
<keyword evidence="2" id="KW-0732">Signal</keyword>
<dbReference type="OrthoDB" id="7337537at2"/>
<feature type="domain" description="Leucine-binding protein" evidence="3">
    <location>
        <begin position="8"/>
        <end position="343"/>
    </location>
</feature>
<dbReference type="STRING" id="1705.CA21670_04575"/>
<dbReference type="CDD" id="cd06358">
    <property type="entry name" value="PBP1_NHase"/>
    <property type="match status" value="1"/>
</dbReference>
<accession>A0A177I8I0</accession>
<dbReference type="InterPro" id="IPR028082">
    <property type="entry name" value="Peripla_BP_I"/>
</dbReference>
<name>A0A177I8I0_9CORY</name>
<evidence type="ECO:0000256" key="1">
    <source>
        <dbReference type="ARBA" id="ARBA00010062"/>
    </source>
</evidence>
<protein>
    <recommendedName>
        <fullName evidence="3">Leucine-binding protein domain-containing protein</fullName>
    </recommendedName>
</protein>
<organism evidence="4 5">
    <name type="scientific">Corynebacterium stationis</name>
    <dbReference type="NCBI Taxonomy" id="1705"/>
    <lineage>
        <taxon>Bacteria</taxon>
        <taxon>Bacillati</taxon>
        <taxon>Actinomycetota</taxon>
        <taxon>Actinomycetes</taxon>
        <taxon>Mycobacteriales</taxon>
        <taxon>Corynebacteriaceae</taxon>
        <taxon>Corynebacterium</taxon>
    </lineage>
</organism>
<gene>
    <name evidence="4" type="ORF">AYJ05_07450</name>
</gene>
<evidence type="ECO:0000259" key="3">
    <source>
        <dbReference type="Pfam" id="PF13458"/>
    </source>
</evidence>
<dbReference type="SUPFAM" id="SSF53822">
    <property type="entry name" value="Periplasmic binding protein-like I"/>
    <property type="match status" value="1"/>
</dbReference>
<dbReference type="RefSeq" id="WP_066840907.1">
    <property type="nucleotide sequence ID" value="NZ_LSTQ01000026.1"/>
</dbReference>
<dbReference type="AlphaFoldDB" id="A0A177I8I0"/>
<dbReference type="PANTHER" id="PTHR47628">
    <property type="match status" value="1"/>
</dbReference>